<dbReference type="SMART" id="SM00674">
    <property type="entry name" value="CENPB"/>
    <property type="match status" value="1"/>
</dbReference>
<dbReference type="EMBL" id="DQ003706">
    <property type="protein sequence ID" value="AAY22443.1"/>
    <property type="molecule type" value="Genomic_DNA"/>
</dbReference>
<feature type="region of interest" description="Disordered" evidence="2">
    <location>
        <begin position="519"/>
        <end position="549"/>
    </location>
</feature>
<evidence type="ECO:0000256" key="1">
    <source>
        <dbReference type="ARBA" id="ARBA00023125"/>
    </source>
</evidence>
<evidence type="ECO:0000259" key="3">
    <source>
        <dbReference type="PROSITE" id="PS51253"/>
    </source>
</evidence>
<dbReference type="InterPro" id="IPR050863">
    <property type="entry name" value="CenT-Element_Derived"/>
</dbReference>
<dbReference type="EMBL" id="AY971670">
    <property type="protein sequence ID" value="AAX83011.1"/>
    <property type="molecule type" value="Genomic_DNA"/>
</dbReference>
<dbReference type="GO" id="GO:0003677">
    <property type="term" value="F:DNA binding"/>
    <property type="evidence" value="ECO:0007669"/>
    <property type="project" value="UniProtKB-KW"/>
</dbReference>
<keyword evidence="1" id="KW-0238">DNA-binding</keyword>
<evidence type="ECO:0000313" key="5">
    <source>
        <dbReference type="EMBL" id="AAY22443.1"/>
    </source>
</evidence>
<accession>Q4Z8P7</accession>
<feature type="compositionally biased region" description="Pro residues" evidence="2">
    <location>
        <begin position="410"/>
        <end position="420"/>
    </location>
</feature>
<evidence type="ECO:0000256" key="2">
    <source>
        <dbReference type="SAM" id="MobiDB-lite"/>
    </source>
</evidence>
<dbReference type="Pfam" id="PF03184">
    <property type="entry name" value="DDE_1"/>
    <property type="match status" value="1"/>
</dbReference>
<sequence length="549" mass="62288">MPKSSKINESYLLEACEAAQAQKKPNISKIAREYGVPYATLRDRVKKHVHPRLANKPVNRALKGYQEEALIQWIVCMRDRNMPVTPKLLEEYANQALRRAGESRQVSKMWAYRFEKRLPEHLNLGPAKQKIKESKRIQAEDAGLLTHWYNQLAGVVKKDTPARLVYNFDECGFQPGEGKSRKVISSKGSKVPDLAESERGENITAIECVAADGWQMDPWFIFKGNGIFMESWFNESEALPPDTTIATSPNGWISDELAVQWLQSFINATNERTKKGEKRILIFDGHGSHLTVEFLQLCEDNGVIPFGFLPHTTHLCQPLDGKPFLSYKQHFRRMNNELSYWAGEPVGKSEFLHMIGPVREKAFNQRIIREAFKDRGIWPVNSKIADDLAILLWEGIPDIYAPDLDKMTPSTPPSQPPSRPPSSSSIDISPPRTIQALKKNQAKLSKHADLLTPKLQRNLERIFEHNRIAAEHLAIANETIGRIRAAQAPLRRQYTKRQVKPLSQSGILTLRDANRSIASRKAKDAAAQERRLQTQWEKVHGKPPPLAST</sequence>
<dbReference type="GO" id="GO:0005634">
    <property type="term" value="C:nucleus"/>
    <property type="evidence" value="ECO:0007669"/>
    <property type="project" value="TreeGrafter"/>
</dbReference>
<protein>
    <submittedName>
        <fullName evidence="4">Transposase</fullName>
    </submittedName>
</protein>
<dbReference type="PANTHER" id="PTHR19303:SF74">
    <property type="entry name" value="POGO TRANSPOSABLE ELEMENT WITH KRAB DOMAIN"/>
    <property type="match status" value="1"/>
</dbReference>
<dbReference type="PANTHER" id="PTHR19303">
    <property type="entry name" value="TRANSPOSON"/>
    <property type="match status" value="1"/>
</dbReference>
<feature type="region of interest" description="Disordered" evidence="2">
    <location>
        <begin position="403"/>
        <end position="429"/>
    </location>
</feature>
<name>Q4Z8P7_ASPFM</name>
<dbReference type="Gene3D" id="1.10.10.60">
    <property type="entry name" value="Homeodomain-like"/>
    <property type="match status" value="1"/>
</dbReference>
<dbReference type="Pfam" id="PF03221">
    <property type="entry name" value="HTH_Tnp_Tc5"/>
    <property type="match status" value="1"/>
</dbReference>
<feature type="domain" description="HTH CENPB-type" evidence="3">
    <location>
        <begin position="54"/>
        <end position="124"/>
    </location>
</feature>
<dbReference type="InterPro" id="IPR004875">
    <property type="entry name" value="DDE_SF_endonuclease_dom"/>
</dbReference>
<feature type="compositionally biased region" description="Basic and acidic residues" evidence="2">
    <location>
        <begin position="521"/>
        <end position="540"/>
    </location>
</feature>
<dbReference type="PROSITE" id="PS51253">
    <property type="entry name" value="HTH_CENPB"/>
    <property type="match status" value="1"/>
</dbReference>
<evidence type="ECO:0000313" key="4">
    <source>
        <dbReference type="EMBL" id="AAX83011.1"/>
    </source>
</evidence>
<organism evidence="4">
    <name type="scientific">Aspergillus fumigatus</name>
    <name type="common">Neosartorya fumigata</name>
    <dbReference type="NCBI Taxonomy" id="746128"/>
    <lineage>
        <taxon>Eukaryota</taxon>
        <taxon>Fungi</taxon>
        <taxon>Dikarya</taxon>
        <taxon>Ascomycota</taxon>
        <taxon>Pezizomycotina</taxon>
        <taxon>Eurotiomycetes</taxon>
        <taxon>Eurotiomycetidae</taxon>
        <taxon>Eurotiales</taxon>
        <taxon>Aspergillaceae</taxon>
        <taxon>Aspergillus</taxon>
        <taxon>Aspergillus subgen. Fumigati</taxon>
    </lineage>
</organism>
<reference evidence="4" key="1">
    <citation type="journal article" date="2005" name="Fungal Genet. Biol.">
        <title>Taf1: a class II transposon of Aspergillus fumigatus.</title>
        <authorList>
            <person name="Monroy F."/>
            <person name="Sheppard D.C."/>
        </authorList>
    </citation>
    <scope>NUCLEOTIDE SEQUENCE</scope>
    <source>
        <strain evidence="4">AF293</strain>
    </source>
</reference>
<dbReference type="InterPro" id="IPR006600">
    <property type="entry name" value="HTH_CenpB_DNA-bd_dom"/>
</dbReference>
<dbReference type="AlphaFoldDB" id="Q4Z8P7"/>
<dbReference type="SUPFAM" id="SSF46689">
    <property type="entry name" value="Homeodomain-like"/>
    <property type="match status" value="2"/>
</dbReference>
<reference evidence="5" key="2">
    <citation type="thesis" date="2005" institute="Unknown Institution">
        <title>TAF3 - Aspergillus fumigatus class II transposon.</title>
        <authorList>
            <person name="Hey P.M."/>
        </authorList>
    </citation>
    <scope>NUCLEOTIDE SEQUENCE</scope>
</reference>
<proteinExistence type="predicted"/>
<dbReference type="InterPro" id="IPR009057">
    <property type="entry name" value="Homeodomain-like_sf"/>
</dbReference>